<feature type="region of interest" description="Disordered" evidence="1">
    <location>
        <begin position="1"/>
        <end position="26"/>
    </location>
</feature>
<keyword evidence="2" id="KW-0812">Transmembrane</keyword>
<accession>A0A834PCB0</accession>
<proteinExistence type="predicted"/>
<evidence type="ECO:0000313" key="4">
    <source>
        <dbReference type="Proteomes" id="UP000600918"/>
    </source>
</evidence>
<gene>
    <name evidence="3" type="ORF">H0235_003623</name>
</gene>
<name>A0A834PCB0_VESPE</name>
<feature type="transmembrane region" description="Helical" evidence="2">
    <location>
        <begin position="109"/>
        <end position="126"/>
    </location>
</feature>
<comment type="caution">
    <text evidence="3">The sequence shown here is derived from an EMBL/GenBank/DDBJ whole genome shotgun (WGS) entry which is preliminary data.</text>
</comment>
<keyword evidence="2" id="KW-0472">Membrane</keyword>
<dbReference type="AlphaFoldDB" id="A0A834PCB0"/>
<sequence>MQRRRGNGWLGIKAVTPGTRGTDGKVELGQQKENGKTDKELGTVRPFEDTTKINDIISCRTGRSLSWNEIELSWSILLFGCFVTRSDNEIGLILIAKPKKRKRGMTRRLVSCALSRLVLILVQAATKTRSSKMDEVSSKT</sequence>
<evidence type="ECO:0000256" key="2">
    <source>
        <dbReference type="SAM" id="Phobius"/>
    </source>
</evidence>
<evidence type="ECO:0000313" key="3">
    <source>
        <dbReference type="EMBL" id="KAF7435432.1"/>
    </source>
</evidence>
<evidence type="ECO:0000256" key="1">
    <source>
        <dbReference type="SAM" id="MobiDB-lite"/>
    </source>
</evidence>
<dbReference type="Proteomes" id="UP000600918">
    <property type="component" value="Unassembled WGS sequence"/>
</dbReference>
<keyword evidence="2" id="KW-1133">Transmembrane helix</keyword>
<protein>
    <submittedName>
        <fullName evidence="3">Uncharacterized protein</fullName>
    </submittedName>
</protein>
<organism evidence="3 4">
    <name type="scientific">Vespula pensylvanica</name>
    <name type="common">Western yellow jacket</name>
    <name type="synonym">Wasp</name>
    <dbReference type="NCBI Taxonomy" id="30213"/>
    <lineage>
        <taxon>Eukaryota</taxon>
        <taxon>Metazoa</taxon>
        <taxon>Ecdysozoa</taxon>
        <taxon>Arthropoda</taxon>
        <taxon>Hexapoda</taxon>
        <taxon>Insecta</taxon>
        <taxon>Pterygota</taxon>
        <taxon>Neoptera</taxon>
        <taxon>Endopterygota</taxon>
        <taxon>Hymenoptera</taxon>
        <taxon>Apocrita</taxon>
        <taxon>Aculeata</taxon>
        <taxon>Vespoidea</taxon>
        <taxon>Vespidae</taxon>
        <taxon>Vespinae</taxon>
        <taxon>Vespula</taxon>
    </lineage>
</organism>
<reference evidence="3" key="1">
    <citation type="journal article" date="2020" name="G3 (Bethesda)">
        <title>High-Quality Assemblies for Three Invasive Social Wasps from the &lt;i&gt;Vespula&lt;/i&gt; Genus.</title>
        <authorList>
            <person name="Harrop T.W.R."/>
            <person name="Guhlin J."/>
            <person name="McLaughlin G.M."/>
            <person name="Permina E."/>
            <person name="Stockwell P."/>
            <person name="Gilligan J."/>
            <person name="Le Lec M.F."/>
            <person name="Gruber M.A.M."/>
            <person name="Quinn O."/>
            <person name="Lovegrove M."/>
            <person name="Duncan E.J."/>
            <person name="Remnant E.J."/>
            <person name="Van Eeckhoven J."/>
            <person name="Graham B."/>
            <person name="Knapp R.A."/>
            <person name="Langford K.W."/>
            <person name="Kronenberg Z."/>
            <person name="Press M.O."/>
            <person name="Eacker S.M."/>
            <person name="Wilson-Rankin E.E."/>
            <person name="Purcell J."/>
            <person name="Lester P.J."/>
            <person name="Dearden P.K."/>
        </authorList>
    </citation>
    <scope>NUCLEOTIDE SEQUENCE</scope>
    <source>
        <strain evidence="3">Volc-1</strain>
    </source>
</reference>
<keyword evidence="4" id="KW-1185">Reference proteome</keyword>
<dbReference type="EMBL" id="JACSDY010000002">
    <property type="protein sequence ID" value="KAF7435432.1"/>
    <property type="molecule type" value="Genomic_DNA"/>
</dbReference>